<reference evidence="1" key="1">
    <citation type="submission" date="2019-08" db="EMBL/GenBank/DDBJ databases">
        <authorList>
            <person name="Kucharzyk K."/>
            <person name="Murdoch R.W."/>
            <person name="Higgins S."/>
            <person name="Loffler F."/>
        </authorList>
    </citation>
    <scope>NUCLEOTIDE SEQUENCE</scope>
</reference>
<dbReference type="Gene3D" id="3.90.1150.10">
    <property type="entry name" value="Aspartate Aminotransferase, domain 1"/>
    <property type="match status" value="1"/>
</dbReference>
<dbReference type="SUPFAM" id="SSF53383">
    <property type="entry name" value="PLP-dependent transferases"/>
    <property type="match status" value="1"/>
</dbReference>
<dbReference type="EC" id="4.1.99.2" evidence="1"/>
<sequence>MERGTLSEQREPDGTEPIASMELLRLALPRRVFTMSQILYAVDRISWLFENRALVGGLNFVEEPATLRFFFGRLEPIGDWQEQLVAKFRKDFGDSL</sequence>
<gene>
    <name evidence="1" type="primary">tpl_16</name>
    <name evidence="1" type="ORF">SDC9_159219</name>
</gene>
<dbReference type="InterPro" id="IPR015424">
    <property type="entry name" value="PyrdxlP-dep_Trfase"/>
</dbReference>
<dbReference type="GO" id="GO:0050371">
    <property type="term" value="F:tyrosine phenol-lyase activity"/>
    <property type="evidence" value="ECO:0007669"/>
    <property type="project" value="UniProtKB-EC"/>
</dbReference>
<dbReference type="EMBL" id="VSSQ01058184">
    <property type="protein sequence ID" value="MPN11910.1"/>
    <property type="molecule type" value="Genomic_DNA"/>
</dbReference>
<proteinExistence type="predicted"/>
<evidence type="ECO:0000313" key="1">
    <source>
        <dbReference type="EMBL" id="MPN11910.1"/>
    </source>
</evidence>
<organism evidence="1">
    <name type="scientific">bioreactor metagenome</name>
    <dbReference type="NCBI Taxonomy" id="1076179"/>
    <lineage>
        <taxon>unclassified sequences</taxon>
        <taxon>metagenomes</taxon>
        <taxon>ecological metagenomes</taxon>
    </lineage>
</organism>
<accession>A0A645FD72</accession>
<protein>
    <submittedName>
        <fullName evidence="1">Tyrosine phenol-lyase</fullName>
        <ecNumber evidence="1">4.1.99.2</ecNumber>
    </submittedName>
</protein>
<keyword evidence="1" id="KW-0456">Lyase</keyword>
<dbReference type="InterPro" id="IPR015422">
    <property type="entry name" value="PyrdxlP-dep_Trfase_small"/>
</dbReference>
<comment type="caution">
    <text evidence="1">The sequence shown here is derived from an EMBL/GenBank/DDBJ whole genome shotgun (WGS) entry which is preliminary data.</text>
</comment>
<name>A0A645FD72_9ZZZZ</name>
<dbReference type="AlphaFoldDB" id="A0A645FD72"/>